<protein>
    <recommendedName>
        <fullName evidence="4">Spermatogenesis-associated protein 33</fullName>
    </recommendedName>
</protein>
<feature type="compositionally biased region" description="Basic and acidic residues" evidence="1">
    <location>
        <begin position="26"/>
        <end position="51"/>
    </location>
</feature>
<dbReference type="InterPro" id="IPR027930">
    <property type="entry name" value="DUF4609"/>
</dbReference>
<dbReference type="OrthoDB" id="9838277at2759"/>
<dbReference type="EMBL" id="KB320797">
    <property type="protein sequence ID" value="ELW62868.1"/>
    <property type="molecule type" value="Genomic_DNA"/>
</dbReference>
<reference evidence="3" key="1">
    <citation type="submission" date="2012-07" db="EMBL/GenBank/DDBJ databases">
        <title>Genome of the Chinese tree shrew, a rising model animal genetically related to primates.</title>
        <authorList>
            <person name="Zhang G."/>
            <person name="Fan Y."/>
            <person name="Yao Y."/>
            <person name="Huang Z."/>
        </authorList>
    </citation>
    <scope>NUCLEOTIDE SEQUENCE [LARGE SCALE GENOMIC DNA]</scope>
</reference>
<dbReference type="GO" id="GO:0005737">
    <property type="term" value="C:cytoplasm"/>
    <property type="evidence" value="ECO:0007669"/>
    <property type="project" value="TreeGrafter"/>
</dbReference>
<dbReference type="PANTHER" id="PTHR38649:SF1">
    <property type="entry name" value="SPERMATOGENESIS-ASSOCIATED PROTEIN 33"/>
    <property type="match status" value="1"/>
</dbReference>
<evidence type="ECO:0000313" key="2">
    <source>
        <dbReference type="EMBL" id="ELW62868.1"/>
    </source>
</evidence>
<feature type="compositionally biased region" description="Basic and acidic residues" evidence="1">
    <location>
        <begin position="1"/>
        <end position="18"/>
    </location>
</feature>
<dbReference type="GO" id="GO:0005634">
    <property type="term" value="C:nucleus"/>
    <property type="evidence" value="ECO:0007669"/>
    <property type="project" value="TreeGrafter"/>
</dbReference>
<gene>
    <name evidence="2" type="ORF">TREES_T100001678</name>
</gene>
<organism evidence="2 3">
    <name type="scientific">Tupaia chinensis</name>
    <name type="common">Chinese tree shrew</name>
    <name type="synonym">Tupaia belangeri chinensis</name>
    <dbReference type="NCBI Taxonomy" id="246437"/>
    <lineage>
        <taxon>Eukaryota</taxon>
        <taxon>Metazoa</taxon>
        <taxon>Chordata</taxon>
        <taxon>Craniata</taxon>
        <taxon>Vertebrata</taxon>
        <taxon>Euteleostomi</taxon>
        <taxon>Mammalia</taxon>
        <taxon>Eutheria</taxon>
        <taxon>Euarchontoglires</taxon>
        <taxon>Scandentia</taxon>
        <taxon>Tupaiidae</taxon>
        <taxon>Tupaia</taxon>
    </lineage>
</organism>
<dbReference type="eggNOG" id="ENOG502TF19">
    <property type="taxonomic scope" value="Eukaryota"/>
</dbReference>
<dbReference type="InParanoid" id="L9KJF6"/>
<accession>L9KJF6</accession>
<evidence type="ECO:0000256" key="1">
    <source>
        <dbReference type="SAM" id="MobiDB-lite"/>
    </source>
</evidence>
<keyword evidence="3" id="KW-1185">Reference proteome</keyword>
<evidence type="ECO:0008006" key="4">
    <source>
        <dbReference type="Google" id="ProtNLM"/>
    </source>
</evidence>
<evidence type="ECO:0000313" key="3">
    <source>
        <dbReference type="Proteomes" id="UP000011518"/>
    </source>
</evidence>
<name>L9KJF6_TUPCH</name>
<dbReference type="KEGG" id="tup:102492987"/>
<proteinExistence type="predicted"/>
<dbReference type="Proteomes" id="UP000011518">
    <property type="component" value="Unassembled WGS sequence"/>
</dbReference>
<dbReference type="FunCoup" id="L9KJF6">
    <property type="interactions" value="36"/>
</dbReference>
<sequence>MGLSKSKERLRKGEEPKKGPPHIIPKPKEKPLEKHSSEAKPADREAEKPPDSLHPGTVKGQRSSASSEERPGVKQKAGRKECVIPQIVITRASNETLISYDSTGSEEQRTIREQAEWGPYYRHRAPSTVDAYHPHGVE</sequence>
<reference evidence="3" key="2">
    <citation type="journal article" date="2013" name="Nat. Commun.">
        <title>Genome of the Chinese tree shrew.</title>
        <authorList>
            <person name="Fan Y."/>
            <person name="Huang Z.Y."/>
            <person name="Cao C.C."/>
            <person name="Chen C.S."/>
            <person name="Chen Y.X."/>
            <person name="Fan D.D."/>
            <person name="He J."/>
            <person name="Hou H.L."/>
            <person name="Hu L."/>
            <person name="Hu X.T."/>
            <person name="Jiang X.T."/>
            <person name="Lai R."/>
            <person name="Lang Y.S."/>
            <person name="Liang B."/>
            <person name="Liao S.G."/>
            <person name="Mu D."/>
            <person name="Ma Y.Y."/>
            <person name="Niu Y.Y."/>
            <person name="Sun X.Q."/>
            <person name="Xia J.Q."/>
            <person name="Xiao J."/>
            <person name="Xiong Z.Q."/>
            <person name="Xu L."/>
            <person name="Yang L."/>
            <person name="Zhang Y."/>
            <person name="Zhao W."/>
            <person name="Zhao X.D."/>
            <person name="Zheng Y.T."/>
            <person name="Zhou J.M."/>
            <person name="Zhu Y.B."/>
            <person name="Zhang G.J."/>
            <person name="Wang J."/>
            <person name="Yao Y.G."/>
        </authorList>
    </citation>
    <scope>NUCLEOTIDE SEQUENCE [LARGE SCALE GENOMIC DNA]</scope>
</reference>
<dbReference type="PANTHER" id="PTHR38649">
    <property type="entry name" value="SPERMATOGENESIS-ASSOCIATED PROTEIN 33"/>
    <property type="match status" value="1"/>
</dbReference>
<dbReference type="Pfam" id="PF15382">
    <property type="entry name" value="DUF4609"/>
    <property type="match status" value="1"/>
</dbReference>
<dbReference type="AlphaFoldDB" id="L9KJF6"/>
<feature type="region of interest" description="Disordered" evidence="1">
    <location>
        <begin position="1"/>
        <end position="81"/>
    </location>
</feature>
<feature type="compositionally biased region" description="Basic and acidic residues" evidence="1">
    <location>
        <begin position="67"/>
        <end position="81"/>
    </location>
</feature>